<dbReference type="InterPro" id="IPR011037">
    <property type="entry name" value="Pyrv_Knase-like_insert_dom_sf"/>
</dbReference>
<keyword evidence="3" id="KW-1185">Reference proteome</keyword>
<dbReference type="EMBL" id="AMRJ01000009">
    <property type="protein sequence ID" value="EKF74661.1"/>
    <property type="molecule type" value="Genomic_DNA"/>
</dbReference>
<reference evidence="2 3" key="1">
    <citation type="journal article" date="2012" name="J. Bacteriol.">
        <title>Genome Sequence of the Alkane-Degrading Bacterium Alcanivorax hongdengensis Type Strain A-11-3.</title>
        <authorList>
            <person name="Lai Q."/>
            <person name="Shao Z."/>
        </authorList>
    </citation>
    <scope>NUCLEOTIDE SEQUENCE [LARGE SCALE GENOMIC DNA]</scope>
    <source>
        <strain evidence="2 3">A-11-3</strain>
    </source>
</reference>
<dbReference type="InterPro" id="IPR052716">
    <property type="entry name" value="MOSC_domain"/>
</dbReference>
<dbReference type="SUPFAM" id="SSF50800">
    <property type="entry name" value="PK beta-barrel domain-like"/>
    <property type="match status" value="1"/>
</dbReference>
<dbReference type="PROSITE" id="PS51340">
    <property type="entry name" value="MOSC"/>
    <property type="match status" value="1"/>
</dbReference>
<dbReference type="STRING" id="1177179.A11A3_07573"/>
<dbReference type="GO" id="GO:0030170">
    <property type="term" value="F:pyridoxal phosphate binding"/>
    <property type="evidence" value="ECO:0007669"/>
    <property type="project" value="InterPro"/>
</dbReference>
<dbReference type="Pfam" id="PF03473">
    <property type="entry name" value="MOSC"/>
    <property type="match status" value="1"/>
</dbReference>
<dbReference type="GO" id="GO:0003824">
    <property type="term" value="F:catalytic activity"/>
    <property type="evidence" value="ECO:0007669"/>
    <property type="project" value="InterPro"/>
</dbReference>
<evidence type="ECO:0000313" key="2">
    <source>
        <dbReference type="EMBL" id="EKF74661.1"/>
    </source>
</evidence>
<dbReference type="Proteomes" id="UP000010164">
    <property type="component" value="Unassembled WGS sequence"/>
</dbReference>
<name>L0WCI0_9GAMM</name>
<gene>
    <name evidence="2" type="ORF">A11A3_07573</name>
</gene>
<dbReference type="Gene3D" id="2.40.33.20">
    <property type="entry name" value="PK beta-barrel domain-like"/>
    <property type="match status" value="1"/>
</dbReference>
<dbReference type="PATRIC" id="fig|1177179.3.peg.1523"/>
<dbReference type="eggNOG" id="COG2258">
    <property type="taxonomic scope" value="Bacteria"/>
</dbReference>
<evidence type="ECO:0000259" key="1">
    <source>
        <dbReference type="PROSITE" id="PS51340"/>
    </source>
</evidence>
<dbReference type="RefSeq" id="WP_008928695.1">
    <property type="nucleotide sequence ID" value="NZ_AMRJ01000009.1"/>
</dbReference>
<comment type="caution">
    <text evidence="2">The sequence shown here is derived from an EMBL/GenBank/DDBJ whole genome shotgun (WGS) entry which is preliminary data.</text>
</comment>
<sequence>MAKVLALFTAGTSRGAVESQPAVQLRAGCGIVGDRHYKRNAPPAEQITLIEAEAVAAYNREHQQQVEAATLRRNVLTEGVDLNALEGREFMLGNIRLRGIELCEPCSVVGSLLAGDLTPTQVIRALTGRGGLRCEILGSGVIRVGDAIQVDQP</sequence>
<proteinExistence type="predicted"/>
<organism evidence="2 3">
    <name type="scientific">Alcanivorax hongdengensis A-11-3</name>
    <dbReference type="NCBI Taxonomy" id="1177179"/>
    <lineage>
        <taxon>Bacteria</taxon>
        <taxon>Pseudomonadati</taxon>
        <taxon>Pseudomonadota</taxon>
        <taxon>Gammaproteobacteria</taxon>
        <taxon>Oceanospirillales</taxon>
        <taxon>Alcanivoracaceae</taxon>
        <taxon>Alcanivorax</taxon>
    </lineage>
</organism>
<evidence type="ECO:0000313" key="3">
    <source>
        <dbReference type="Proteomes" id="UP000010164"/>
    </source>
</evidence>
<dbReference type="AlphaFoldDB" id="L0WCI0"/>
<dbReference type="InterPro" id="IPR005302">
    <property type="entry name" value="MoCF_Sase_C"/>
</dbReference>
<feature type="domain" description="MOSC" evidence="1">
    <location>
        <begin position="15"/>
        <end position="151"/>
    </location>
</feature>
<dbReference type="PANTHER" id="PTHR36930:SF1">
    <property type="entry name" value="MOSC DOMAIN-CONTAINING PROTEIN"/>
    <property type="match status" value="1"/>
</dbReference>
<accession>L0WCI0</accession>
<protein>
    <recommendedName>
        <fullName evidence="1">MOSC domain-containing protein</fullName>
    </recommendedName>
</protein>
<dbReference type="OrthoDB" id="1550913at2"/>
<dbReference type="GO" id="GO:0030151">
    <property type="term" value="F:molybdenum ion binding"/>
    <property type="evidence" value="ECO:0007669"/>
    <property type="project" value="InterPro"/>
</dbReference>
<dbReference type="PANTHER" id="PTHR36930">
    <property type="entry name" value="METAL-SULFUR CLUSTER BIOSYNTHESIS PROTEINS YUAD-RELATED"/>
    <property type="match status" value="1"/>
</dbReference>